<gene>
    <name evidence="3" type="ORF">ANACOL_04034</name>
</gene>
<evidence type="ECO:0000259" key="2">
    <source>
        <dbReference type="Pfam" id="PF02272"/>
    </source>
</evidence>
<dbReference type="eggNOG" id="COG0618">
    <property type="taxonomic scope" value="Bacteria"/>
</dbReference>
<dbReference type="InterPro" id="IPR038763">
    <property type="entry name" value="DHH_sf"/>
</dbReference>
<evidence type="ECO:0000313" key="3">
    <source>
        <dbReference type="EMBL" id="EDS09261.1"/>
    </source>
</evidence>
<dbReference type="PANTHER" id="PTHR47618">
    <property type="entry name" value="BIFUNCTIONAL OLIGORIBONUCLEASE AND PAP PHOSPHATASE NRNA"/>
    <property type="match status" value="1"/>
</dbReference>
<dbReference type="InterPro" id="IPR003156">
    <property type="entry name" value="DHHA1_dom"/>
</dbReference>
<dbReference type="STRING" id="169435.ERS852551_00759"/>
<dbReference type="InterPro" id="IPR051319">
    <property type="entry name" value="Oligoribo/pAp-PDE_c-di-AMP_PDE"/>
</dbReference>
<comment type="caution">
    <text evidence="3">The sequence shown here is derived from an EMBL/GenBank/DDBJ whole genome shotgun (WGS) entry which is preliminary data.</text>
</comment>
<proteinExistence type="predicted"/>
<dbReference type="Proteomes" id="UP000003803">
    <property type="component" value="Unassembled WGS sequence"/>
</dbReference>
<dbReference type="SUPFAM" id="SSF64182">
    <property type="entry name" value="DHH phosphoesterases"/>
    <property type="match status" value="1"/>
</dbReference>
<evidence type="ECO:0000259" key="1">
    <source>
        <dbReference type="Pfam" id="PF01368"/>
    </source>
</evidence>
<dbReference type="GO" id="GO:0003676">
    <property type="term" value="F:nucleic acid binding"/>
    <property type="evidence" value="ECO:0007669"/>
    <property type="project" value="InterPro"/>
</dbReference>
<feature type="domain" description="DHHA1" evidence="2">
    <location>
        <begin position="228"/>
        <end position="309"/>
    </location>
</feature>
<dbReference type="Pfam" id="PF02272">
    <property type="entry name" value="DHHA1"/>
    <property type="match status" value="1"/>
</dbReference>
<dbReference type="EMBL" id="ABGD02000030">
    <property type="protein sequence ID" value="EDS09261.1"/>
    <property type="molecule type" value="Genomic_DNA"/>
</dbReference>
<name>B0PH13_9FIRM</name>
<organism evidence="3 4">
    <name type="scientific">Anaerotruncus colihominis DSM 17241</name>
    <dbReference type="NCBI Taxonomy" id="445972"/>
    <lineage>
        <taxon>Bacteria</taxon>
        <taxon>Bacillati</taxon>
        <taxon>Bacillota</taxon>
        <taxon>Clostridia</taxon>
        <taxon>Eubacteriales</taxon>
        <taxon>Oscillospiraceae</taxon>
        <taxon>Anaerotruncus</taxon>
    </lineage>
</organism>
<protein>
    <submittedName>
        <fullName evidence="3">DHHA1 domain protein</fullName>
    </submittedName>
</protein>
<dbReference type="Gene3D" id="3.90.1640.10">
    <property type="entry name" value="inorganic pyrophosphatase (n-terminal core)"/>
    <property type="match status" value="1"/>
</dbReference>
<keyword evidence="4" id="KW-1185">Reference proteome</keyword>
<sequence>MAQAVNERQAAALLAQSDRILILCHQKPDGDTLGSGFALLYALLAMGKTARIACPDGFPPRYCFLYPGFVPERQPDFTPSCIVAVDVADLQLLGAWAGRLAGKIDLCIDHHPSNTGYAARLLLDAKAAATVEIIDRVLRELGAQVDYRIAVCIYTGLATDTGCFRYSNTTPASHLLAARMMEHGIDSYRINKLMFETKSPARMELERMVMDTLEYYENKRIAFIAMTLDAIEKTGVPEEDMEGIAAIPRQIEGVDAAVTFQQKGPERWRVSMRSSQYVDASAACARLGGGGHARAAGCTLEGTLEAAKARVLGVLRDVLGTQDSLKAEGSQGERIWSFDRARRNFMY</sequence>
<dbReference type="AlphaFoldDB" id="B0PH13"/>
<dbReference type="Pfam" id="PF01368">
    <property type="entry name" value="DHH"/>
    <property type="match status" value="1"/>
</dbReference>
<dbReference type="Gene3D" id="3.10.310.30">
    <property type="match status" value="1"/>
</dbReference>
<reference evidence="3" key="2">
    <citation type="submission" date="2013-09" db="EMBL/GenBank/DDBJ databases">
        <title>Draft genome sequence of Anaerotruncus colihominis(DSM 17241).</title>
        <authorList>
            <person name="Sudarsanam P."/>
            <person name="Ley R."/>
            <person name="Guruge J."/>
            <person name="Turnbaugh P.J."/>
            <person name="Mahowald M."/>
            <person name="Liep D."/>
            <person name="Gordon J."/>
        </authorList>
    </citation>
    <scope>NUCLEOTIDE SEQUENCE</scope>
    <source>
        <strain evidence="3">DSM 17241</strain>
    </source>
</reference>
<dbReference type="InterPro" id="IPR001667">
    <property type="entry name" value="DDH_dom"/>
</dbReference>
<reference evidence="3" key="1">
    <citation type="submission" date="2007-11" db="EMBL/GenBank/DDBJ databases">
        <authorList>
            <person name="Fulton L."/>
            <person name="Clifton S."/>
            <person name="Fulton B."/>
            <person name="Xu J."/>
            <person name="Minx P."/>
            <person name="Pepin K.H."/>
            <person name="Johnson M."/>
            <person name="Thiruvilangam P."/>
            <person name="Bhonagiri V."/>
            <person name="Nash W.E."/>
            <person name="Mardis E.R."/>
            <person name="Wilson R.K."/>
        </authorList>
    </citation>
    <scope>NUCLEOTIDE SEQUENCE [LARGE SCALE GENOMIC DNA]</scope>
    <source>
        <strain evidence="3">DSM 17241</strain>
    </source>
</reference>
<evidence type="ECO:0000313" key="4">
    <source>
        <dbReference type="Proteomes" id="UP000003803"/>
    </source>
</evidence>
<accession>B0PH13</accession>
<dbReference type="RefSeq" id="WP_006876884.1">
    <property type="nucleotide sequence ID" value="NZ_DS544190.1"/>
</dbReference>
<feature type="domain" description="DDH" evidence="1">
    <location>
        <begin position="19"/>
        <end position="156"/>
    </location>
</feature>
<dbReference type="PANTHER" id="PTHR47618:SF1">
    <property type="entry name" value="BIFUNCTIONAL OLIGORIBONUCLEASE AND PAP PHOSPHATASE NRNA"/>
    <property type="match status" value="1"/>
</dbReference>
<dbReference type="HOGENOM" id="CLU_039720_0_0_9"/>